<accession>A0A8W7P0U1</accession>
<sequence>MIDVKYNGSESRVYPPLATFPRAAVVNKVGLGNLQTQPNGRTPHFNTNRTSIIININRNHYLRNKRAEKVGADFIDDCGSIPTAPENITVTFLTPTSVRVSWQTSMDPHTMPVDKYDVTYKPTDARLASSVRKCILQPN</sequence>
<dbReference type="PANTHER" id="PTHR21104">
    <property type="entry name" value="FIBRONECTIN TYPE III DOMAIN-CONTAINING PROTEIN"/>
    <property type="match status" value="1"/>
</dbReference>
<reference evidence="2" key="1">
    <citation type="submission" date="2022-08" db="UniProtKB">
        <authorList>
            <consortium name="EnsemblMetazoa"/>
        </authorList>
    </citation>
    <scope>IDENTIFICATION</scope>
</reference>
<dbReference type="VEuPathDB" id="VectorBase:ACON2_038093"/>
<dbReference type="InterPro" id="IPR013783">
    <property type="entry name" value="Ig-like_fold"/>
</dbReference>
<evidence type="ECO:0000259" key="1">
    <source>
        <dbReference type="PROSITE" id="PS50853"/>
    </source>
</evidence>
<proteinExistence type="predicted"/>
<evidence type="ECO:0000313" key="2">
    <source>
        <dbReference type="EnsemblMetazoa" id="ACOM023368-PA.1"/>
    </source>
</evidence>
<name>A0A8W7P0U1_ANOCL</name>
<dbReference type="Gene3D" id="2.60.40.10">
    <property type="entry name" value="Immunoglobulins"/>
    <property type="match status" value="1"/>
</dbReference>
<protein>
    <recommendedName>
        <fullName evidence="1">Fibronectin type-III domain-containing protein</fullName>
    </recommendedName>
</protein>
<organism evidence="2">
    <name type="scientific">Anopheles coluzzii</name>
    <name type="common">African malaria mosquito</name>
    <dbReference type="NCBI Taxonomy" id="1518534"/>
    <lineage>
        <taxon>Eukaryota</taxon>
        <taxon>Metazoa</taxon>
        <taxon>Ecdysozoa</taxon>
        <taxon>Arthropoda</taxon>
        <taxon>Hexapoda</taxon>
        <taxon>Insecta</taxon>
        <taxon>Pterygota</taxon>
        <taxon>Neoptera</taxon>
        <taxon>Endopterygota</taxon>
        <taxon>Diptera</taxon>
        <taxon>Nematocera</taxon>
        <taxon>Culicoidea</taxon>
        <taxon>Culicidae</taxon>
        <taxon>Anophelinae</taxon>
        <taxon>Anopheles</taxon>
    </lineage>
</organism>
<dbReference type="InterPro" id="IPR036116">
    <property type="entry name" value="FN3_sf"/>
</dbReference>
<dbReference type="InterPro" id="IPR003961">
    <property type="entry name" value="FN3_dom"/>
</dbReference>
<feature type="domain" description="Fibronectin type-III" evidence="1">
    <location>
        <begin position="84"/>
        <end position="139"/>
    </location>
</feature>
<dbReference type="Pfam" id="PF00041">
    <property type="entry name" value="fn3"/>
    <property type="match status" value="1"/>
</dbReference>
<dbReference type="AlphaFoldDB" id="A0A8W7P0U1"/>
<dbReference type="PANTHER" id="PTHR21104:SF2">
    <property type="entry name" value="FIBRONECTIN TYPE-III DOMAIN-CONTAINING PROTEIN"/>
    <property type="match status" value="1"/>
</dbReference>
<dbReference type="EnsemblMetazoa" id="ACOM023368-RA">
    <property type="protein sequence ID" value="ACOM023368-PA.1"/>
    <property type="gene ID" value="ACOM023368"/>
</dbReference>
<dbReference type="Proteomes" id="UP000075882">
    <property type="component" value="Unassembled WGS sequence"/>
</dbReference>
<dbReference type="SUPFAM" id="SSF49265">
    <property type="entry name" value="Fibronectin type III"/>
    <property type="match status" value="1"/>
</dbReference>
<dbReference type="CDD" id="cd00063">
    <property type="entry name" value="FN3"/>
    <property type="match status" value="1"/>
</dbReference>
<dbReference type="PROSITE" id="PS50853">
    <property type="entry name" value="FN3"/>
    <property type="match status" value="1"/>
</dbReference>